<dbReference type="InterPro" id="IPR008979">
    <property type="entry name" value="Galactose-bd-like_sf"/>
</dbReference>
<comment type="caution">
    <text evidence="1">The sequence shown here is derived from an EMBL/GenBank/DDBJ whole genome shotgun (WGS) entry which is preliminary data.</text>
</comment>
<evidence type="ECO:0000313" key="1">
    <source>
        <dbReference type="EMBL" id="MPQ45062.1"/>
    </source>
</evidence>
<protein>
    <recommendedName>
        <fullName evidence="3">CBM6 domain-containing protein</fullName>
    </recommendedName>
</protein>
<dbReference type="EMBL" id="WHJC01000418">
    <property type="protein sequence ID" value="MPQ45062.1"/>
    <property type="molecule type" value="Genomic_DNA"/>
</dbReference>
<reference evidence="1 2" key="1">
    <citation type="submission" date="2019-10" db="EMBL/GenBank/DDBJ databases">
        <title>The Genome Sequence of Clostridium tarantellae Isolated from Fish Brain.</title>
        <authorList>
            <person name="Bano L."/>
            <person name="Kiel M."/>
            <person name="Sales G."/>
            <person name="Doxey A.C."/>
            <person name="Mansfield M.J."/>
            <person name="Schiavone M."/>
            <person name="Rossetto O."/>
            <person name="Pirazzini M."/>
            <person name="Dobrindt U."/>
            <person name="Montecucco C."/>
        </authorList>
    </citation>
    <scope>NUCLEOTIDE SEQUENCE [LARGE SCALE GENOMIC DNA]</scope>
    <source>
        <strain evidence="1 2">DSM 3997</strain>
    </source>
</reference>
<gene>
    <name evidence="1" type="ORF">GBZ86_15165</name>
</gene>
<proteinExistence type="predicted"/>
<organism evidence="1 2">
    <name type="scientific">Clostridium tarantellae</name>
    <dbReference type="NCBI Taxonomy" id="39493"/>
    <lineage>
        <taxon>Bacteria</taxon>
        <taxon>Bacillati</taxon>
        <taxon>Bacillota</taxon>
        <taxon>Clostridia</taxon>
        <taxon>Eubacteriales</taxon>
        <taxon>Clostridiaceae</taxon>
        <taxon>Clostridium</taxon>
    </lineage>
</organism>
<dbReference type="OrthoDB" id="21834at2"/>
<keyword evidence="2" id="KW-1185">Reference proteome</keyword>
<dbReference type="AlphaFoldDB" id="A0A6I1MS94"/>
<dbReference type="RefSeq" id="WP_152892046.1">
    <property type="nucleotide sequence ID" value="NZ_WHJC01000418.1"/>
</dbReference>
<sequence>MIRDNLNNINVFNILSTSTINKSTTLPTDVFDISKGNLSGEITVDPNSNFLKNLGGPNDNSSTVMVTVKKSADYILAIKYNFDARTFRIKVNNIDYTYKTSANSDGSIFYAILPLKAGNNELEFHSDKIAYAPDLGTFTVTEKTSEINDIIENTKFTVGNYNLANGVFSSDEIITGPATNLVSNIGGTEDNSVSLLIEVPRLGDYTLNINYRDANKTFMIRYGGQDIKVVTPELENGIVKVDLTFNYNNNLVIFHGDGKNYAPDLGLISVAFNSTIPNEIYNVALGKLENGAILDNSKNLVTALGGKKDGASTITIKVPEAGDYKFSINYYKENTPYVMDINEKSNTYWTGDEYFAFTNEIVTLKKGDNIIKFHGDTLYDGPDLGMMMVTSIPSEKETSILSTNTPKVVIKELIGDATIDINDFINNISGLSDSAVLANANVAMEGFYNLQVEYTAPNFDRVMKIDINDINTGSLYHLSNTLGNTLTDIKKFITPIFLTAGNNTIKFYSNESNYAPNLRKITIDTVNHNENNYSTNIILSGSAIINGNFIEGLGGSENGALSFKITVPYSGIYDFGIFYVAKVDSKIIKIDVNGLNTGEIYNFNKTKSMDINNEKVKVIKLNLYSGENTIKIYGI</sequence>
<name>A0A6I1MS94_9CLOT</name>
<accession>A0A6I1MS94</accession>
<evidence type="ECO:0008006" key="3">
    <source>
        <dbReference type="Google" id="ProtNLM"/>
    </source>
</evidence>
<dbReference type="Proteomes" id="UP000430345">
    <property type="component" value="Unassembled WGS sequence"/>
</dbReference>
<dbReference type="SUPFAM" id="SSF49785">
    <property type="entry name" value="Galactose-binding domain-like"/>
    <property type="match status" value="1"/>
</dbReference>
<dbReference type="Gene3D" id="2.60.120.260">
    <property type="entry name" value="Galactose-binding domain-like"/>
    <property type="match status" value="4"/>
</dbReference>
<evidence type="ECO:0000313" key="2">
    <source>
        <dbReference type="Proteomes" id="UP000430345"/>
    </source>
</evidence>